<dbReference type="SUPFAM" id="SSF74650">
    <property type="entry name" value="Galactose mutarotase-like"/>
    <property type="match status" value="1"/>
</dbReference>
<dbReference type="PANTHER" id="PTHR11122:SF13">
    <property type="entry name" value="GLUCOSE-6-PHOSPHATE 1-EPIMERASE"/>
    <property type="match status" value="1"/>
</dbReference>
<dbReference type="AlphaFoldDB" id="A0A2S5SX57"/>
<feature type="active site" evidence="5">
    <location>
        <position position="247"/>
    </location>
</feature>
<keyword evidence="7" id="KW-1185">Reference proteome</keyword>
<evidence type="ECO:0000256" key="5">
    <source>
        <dbReference type="PIRSR" id="PIRSR016020-1"/>
    </source>
</evidence>
<dbReference type="InterPro" id="IPR014718">
    <property type="entry name" value="GH-type_carb-bd"/>
</dbReference>
<dbReference type="EC" id="5.1.3.15" evidence="4"/>
<dbReference type="PIRSF" id="PIRSF016020">
    <property type="entry name" value="PHexose_mutarotase"/>
    <property type="match status" value="1"/>
</dbReference>
<dbReference type="GO" id="GO:0005975">
    <property type="term" value="P:carbohydrate metabolic process"/>
    <property type="evidence" value="ECO:0007669"/>
    <property type="project" value="InterPro"/>
</dbReference>
<name>A0A2S5SX57_9BURK</name>
<comment type="catalytic activity">
    <reaction evidence="1">
        <text>alpha-D-glucose 6-phosphate = beta-D-glucose 6-phosphate</text>
        <dbReference type="Rhea" id="RHEA:16249"/>
        <dbReference type="ChEBI" id="CHEBI:58225"/>
        <dbReference type="ChEBI" id="CHEBI:58247"/>
        <dbReference type="EC" id="5.1.3.15"/>
    </reaction>
</comment>
<organism evidence="6 7">
    <name type="scientific">Caldimonas caldifontis</name>
    <dbReference type="NCBI Taxonomy" id="1452508"/>
    <lineage>
        <taxon>Bacteria</taxon>
        <taxon>Pseudomonadati</taxon>
        <taxon>Pseudomonadota</taxon>
        <taxon>Betaproteobacteria</taxon>
        <taxon>Burkholderiales</taxon>
        <taxon>Sphaerotilaceae</taxon>
        <taxon>Caldimonas</taxon>
    </lineage>
</organism>
<dbReference type="Proteomes" id="UP000238605">
    <property type="component" value="Unassembled WGS sequence"/>
</dbReference>
<dbReference type="GO" id="GO:0047938">
    <property type="term" value="F:glucose-6-phosphate 1-epimerase activity"/>
    <property type="evidence" value="ECO:0007669"/>
    <property type="project" value="UniProtKB-UniRule"/>
</dbReference>
<dbReference type="EMBL" id="PSNX01000003">
    <property type="protein sequence ID" value="PPE67334.1"/>
    <property type="molecule type" value="Genomic_DNA"/>
</dbReference>
<feature type="active site" evidence="5">
    <location>
        <position position="144"/>
    </location>
</feature>
<dbReference type="RefSeq" id="WP_104301221.1">
    <property type="nucleotide sequence ID" value="NZ_PSNX01000003.1"/>
</dbReference>
<evidence type="ECO:0000256" key="2">
    <source>
        <dbReference type="ARBA" id="ARBA00005866"/>
    </source>
</evidence>
<accession>A0A2S5SX57</accession>
<reference evidence="6 7" key="1">
    <citation type="submission" date="2018-02" db="EMBL/GenBank/DDBJ databases">
        <title>Reclassifiation of [Polyangium] brachysporum DSM 7029 as Guopingzhaonella breviflexa gen. nov., sp. nov., a member of the family Comamonadaceae.</title>
        <authorList>
            <person name="Tang B."/>
        </authorList>
    </citation>
    <scope>NUCLEOTIDE SEQUENCE [LARGE SCALE GENOMIC DNA]</scope>
    <source>
        <strain evidence="6 7">BCRC 80649</strain>
    </source>
</reference>
<sequence>MQAADLIALETPEGHRAQLSLWGGQVLSWAHAVHGEQLYCSPLRQPGQATRGGVPVCFPQFASRGPLAKHGFARTSMWQLEHRSCEGGVARARLGLLSSDETRALWPHGFALTLDVTLSPASLTLTLSVENTGREPWPFTAALHTYVQLADVARASLHGLEGLTYEDACRGNDVATERHAHLSIDGEVDRVYRDAPARLLLQRPGQRSLEVHQSGFADTVVWNPGPAKAAALADLPDTDWQHMLCIEAAQVAHPVILAPGTQWLGQQRLALIEP</sequence>
<protein>
    <recommendedName>
        <fullName evidence="4">Putative glucose-6-phosphate 1-epimerase</fullName>
        <ecNumber evidence="4">5.1.3.15</ecNumber>
    </recommendedName>
</protein>
<dbReference type="InterPro" id="IPR011013">
    <property type="entry name" value="Gal_mutarotase_sf_dom"/>
</dbReference>
<gene>
    <name evidence="6" type="ORF">C1704_03995</name>
</gene>
<dbReference type="InterPro" id="IPR025532">
    <property type="entry name" value="G6P_1-epimerase"/>
</dbReference>
<dbReference type="CDD" id="cd09020">
    <property type="entry name" value="D-hex-6-P-epi_like"/>
    <property type="match status" value="1"/>
</dbReference>
<dbReference type="Gene3D" id="2.70.98.10">
    <property type="match status" value="1"/>
</dbReference>
<evidence type="ECO:0000313" key="6">
    <source>
        <dbReference type="EMBL" id="PPE67334.1"/>
    </source>
</evidence>
<dbReference type="GO" id="GO:0005737">
    <property type="term" value="C:cytoplasm"/>
    <property type="evidence" value="ECO:0007669"/>
    <property type="project" value="TreeGrafter"/>
</dbReference>
<dbReference type="InterPro" id="IPR008183">
    <property type="entry name" value="Aldose_1/G6P_1-epimerase"/>
</dbReference>
<evidence type="ECO:0000256" key="3">
    <source>
        <dbReference type="ARBA" id="ARBA00023235"/>
    </source>
</evidence>
<dbReference type="OrthoDB" id="9790727at2"/>
<comment type="caution">
    <text evidence="6">The sequence shown here is derived from an EMBL/GenBank/DDBJ whole genome shotgun (WGS) entry which is preliminary data.</text>
</comment>
<dbReference type="PANTHER" id="PTHR11122">
    <property type="entry name" value="APOSPORY-ASSOCIATED PROTEIN C-RELATED"/>
    <property type="match status" value="1"/>
</dbReference>
<evidence type="ECO:0000256" key="4">
    <source>
        <dbReference type="PIRNR" id="PIRNR016020"/>
    </source>
</evidence>
<keyword evidence="3 4" id="KW-0413">Isomerase</keyword>
<comment type="similarity">
    <text evidence="2 4">Belongs to the glucose-6-phosphate 1-epimerase family.</text>
</comment>
<evidence type="ECO:0000313" key="7">
    <source>
        <dbReference type="Proteomes" id="UP000238605"/>
    </source>
</evidence>
<evidence type="ECO:0000256" key="1">
    <source>
        <dbReference type="ARBA" id="ARBA00001096"/>
    </source>
</evidence>
<dbReference type="GO" id="GO:0030246">
    <property type="term" value="F:carbohydrate binding"/>
    <property type="evidence" value="ECO:0007669"/>
    <property type="project" value="UniProtKB-UniRule"/>
</dbReference>
<dbReference type="Pfam" id="PF01263">
    <property type="entry name" value="Aldose_epim"/>
    <property type="match status" value="1"/>
</dbReference>
<proteinExistence type="inferred from homology"/>